<gene>
    <name evidence="16" type="ORF">AARE701A_LOCUS21530</name>
</gene>
<evidence type="ECO:0000256" key="10">
    <source>
        <dbReference type="ARBA" id="ARBA00023274"/>
    </source>
</evidence>
<keyword evidence="4" id="KW-0949">S-adenosyl-L-methionine</keyword>
<keyword evidence="9" id="KW-0508">mRNA splicing</keyword>
<dbReference type="SMART" id="SM01144">
    <property type="entry name" value="DTW"/>
    <property type="match status" value="1"/>
</dbReference>
<evidence type="ECO:0000313" key="16">
    <source>
        <dbReference type="EMBL" id="CAE6241120.1"/>
    </source>
</evidence>
<dbReference type="SUPFAM" id="SSF75471">
    <property type="entry name" value="YhbY-like"/>
    <property type="match status" value="2"/>
</dbReference>
<dbReference type="EMBL" id="LR999458">
    <property type="protein sequence ID" value="CAE6241120.1"/>
    <property type="molecule type" value="Genomic_DNA"/>
</dbReference>
<evidence type="ECO:0000256" key="5">
    <source>
        <dbReference type="ARBA" id="ARBA00022694"/>
    </source>
</evidence>
<evidence type="ECO:0000256" key="11">
    <source>
        <dbReference type="ARBA" id="ARBA00048718"/>
    </source>
</evidence>
<keyword evidence="2" id="KW-0507">mRNA processing</keyword>
<evidence type="ECO:0000256" key="6">
    <source>
        <dbReference type="ARBA" id="ARBA00022737"/>
    </source>
</evidence>
<dbReference type="SMART" id="SM01103">
    <property type="entry name" value="CRS1_YhbY"/>
    <property type="match status" value="2"/>
</dbReference>
<dbReference type="GO" id="GO:0006397">
    <property type="term" value="P:mRNA processing"/>
    <property type="evidence" value="ECO:0007669"/>
    <property type="project" value="UniProtKB-KW"/>
</dbReference>
<feature type="domain" description="CRM" evidence="15">
    <location>
        <begin position="990"/>
        <end position="1088"/>
    </location>
</feature>
<evidence type="ECO:0000256" key="8">
    <source>
        <dbReference type="ARBA" id="ARBA00022946"/>
    </source>
</evidence>
<dbReference type="Pfam" id="PF03942">
    <property type="entry name" value="DTW"/>
    <property type="match status" value="1"/>
</dbReference>
<dbReference type="GO" id="GO:0008033">
    <property type="term" value="P:tRNA processing"/>
    <property type="evidence" value="ECO:0007669"/>
    <property type="project" value="UniProtKB-KW"/>
</dbReference>
<dbReference type="Proteomes" id="UP000682877">
    <property type="component" value="Chromosome 8"/>
</dbReference>
<keyword evidence="17" id="KW-1185">Reference proteome</keyword>
<evidence type="ECO:0000256" key="14">
    <source>
        <dbReference type="SAM" id="SignalP"/>
    </source>
</evidence>
<keyword evidence="3" id="KW-0808">Transferase</keyword>
<evidence type="ECO:0000256" key="13">
    <source>
        <dbReference type="SAM" id="MobiDB-lite"/>
    </source>
</evidence>
<evidence type="ECO:0000256" key="3">
    <source>
        <dbReference type="ARBA" id="ARBA00022679"/>
    </source>
</evidence>
<evidence type="ECO:0000256" key="4">
    <source>
        <dbReference type="ARBA" id="ARBA00022691"/>
    </source>
</evidence>
<dbReference type="GO" id="GO:1990904">
    <property type="term" value="C:ribonucleoprotein complex"/>
    <property type="evidence" value="ECO:0007669"/>
    <property type="project" value="UniProtKB-KW"/>
</dbReference>
<evidence type="ECO:0000256" key="12">
    <source>
        <dbReference type="PROSITE-ProRule" id="PRU00626"/>
    </source>
</evidence>
<name>A0A8S2BA78_ARAAE</name>
<keyword evidence="10" id="KW-0687">Ribonucleoprotein</keyword>
<dbReference type="InterPro" id="IPR005636">
    <property type="entry name" value="DTW"/>
</dbReference>
<dbReference type="GO" id="GO:0016432">
    <property type="term" value="F:tRNA-uridine aminocarboxypropyltransferase activity"/>
    <property type="evidence" value="ECO:0007669"/>
    <property type="project" value="UniProtKB-EC"/>
</dbReference>
<evidence type="ECO:0000313" key="17">
    <source>
        <dbReference type="Proteomes" id="UP000682877"/>
    </source>
</evidence>
<comment type="catalytic activity">
    <reaction evidence="11">
        <text>a uridine in tRNA + S-adenosyl-L-methionine = a 3-[(3S)-3-amino-3-carboxypropyl]uridine in tRNA + S-methyl-5'-thioadenosine + H(+)</text>
        <dbReference type="Rhea" id="RHEA:62432"/>
        <dbReference type="Rhea" id="RHEA-COMP:13339"/>
        <dbReference type="Rhea" id="RHEA-COMP:16092"/>
        <dbReference type="ChEBI" id="CHEBI:15378"/>
        <dbReference type="ChEBI" id="CHEBI:17509"/>
        <dbReference type="ChEBI" id="CHEBI:59789"/>
        <dbReference type="ChEBI" id="CHEBI:65315"/>
        <dbReference type="ChEBI" id="CHEBI:82930"/>
        <dbReference type="EC" id="2.5.1.25"/>
    </reaction>
</comment>
<keyword evidence="8" id="KW-0809">Transit peptide</keyword>
<dbReference type="EC" id="2.5.1.25" evidence="1"/>
<dbReference type="PANTHER" id="PTHR31354:SF8">
    <property type="entry name" value="INOSITOL-1,4,5-TRISPHOSPHATE 5-PHOSPHATASE"/>
    <property type="match status" value="1"/>
</dbReference>
<dbReference type="Gene3D" id="3.30.110.60">
    <property type="entry name" value="YhbY-like"/>
    <property type="match status" value="2"/>
</dbReference>
<protein>
    <recommendedName>
        <fullName evidence="1">tRNA-uridine aminocarboxypropyltransferase</fullName>
        <ecNumber evidence="1">2.5.1.25</ecNumber>
    </recommendedName>
</protein>
<feature type="domain" description="CRM" evidence="15">
    <location>
        <begin position="1110"/>
        <end position="1206"/>
    </location>
</feature>
<dbReference type="GO" id="GO:0008380">
    <property type="term" value="P:RNA splicing"/>
    <property type="evidence" value="ECO:0007669"/>
    <property type="project" value="UniProtKB-KW"/>
</dbReference>
<reference evidence="16" key="1">
    <citation type="submission" date="2021-01" db="EMBL/GenBank/DDBJ databases">
        <authorList>
            <person name="Bezrukov I."/>
        </authorList>
    </citation>
    <scope>NUCLEOTIDE SEQUENCE</scope>
</reference>
<dbReference type="InterPro" id="IPR001890">
    <property type="entry name" value="RNA-binding_CRM"/>
</dbReference>
<dbReference type="PROSITE" id="PS51295">
    <property type="entry name" value="CRM"/>
    <property type="match status" value="2"/>
</dbReference>
<dbReference type="PANTHER" id="PTHR31354">
    <property type="entry name" value="OS01G0793500 PROTEIN"/>
    <property type="match status" value="1"/>
</dbReference>
<feature type="signal peptide" evidence="14">
    <location>
        <begin position="1"/>
        <end position="30"/>
    </location>
</feature>
<accession>A0A8S2BA78</accession>
<dbReference type="FunFam" id="3.30.110.60:FF:000002">
    <property type="entry name" value="CRS2-associated factor 1, chloroplastic"/>
    <property type="match status" value="1"/>
</dbReference>
<evidence type="ECO:0000256" key="1">
    <source>
        <dbReference type="ARBA" id="ARBA00012386"/>
    </source>
</evidence>
<dbReference type="AlphaFoldDB" id="A0A8S2BA78"/>
<proteinExistence type="predicted"/>
<keyword evidence="14" id="KW-0732">Signal</keyword>
<dbReference type="InterPro" id="IPR035920">
    <property type="entry name" value="YhbY-like_sf"/>
</dbReference>
<keyword evidence="5" id="KW-0819">tRNA processing</keyword>
<organism evidence="16 17">
    <name type="scientific">Arabidopsis arenosa</name>
    <name type="common">Sand rock-cress</name>
    <name type="synonym">Cardaminopsis arenosa</name>
    <dbReference type="NCBI Taxonomy" id="38785"/>
    <lineage>
        <taxon>Eukaryota</taxon>
        <taxon>Viridiplantae</taxon>
        <taxon>Streptophyta</taxon>
        <taxon>Embryophyta</taxon>
        <taxon>Tracheophyta</taxon>
        <taxon>Spermatophyta</taxon>
        <taxon>Magnoliopsida</taxon>
        <taxon>eudicotyledons</taxon>
        <taxon>Gunneridae</taxon>
        <taxon>Pentapetalae</taxon>
        <taxon>rosids</taxon>
        <taxon>malvids</taxon>
        <taxon>Brassicales</taxon>
        <taxon>Brassicaceae</taxon>
        <taxon>Camelineae</taxon>
        <taxon>Arabidopsis</taxon>
    </lineage>
</organism>
<feature type="chain" id="PRO_5035771723" description="tRNA-uridine aminocarboxypropyltransferase" evidence="14">
    <location>
        <begin position="31"/>
        <end position="1230"/>
    </location>
</feature>
<dbReference type="Gene3D" id="3.90.1720.10">
    <property type="entry name" value="endopeptidase domain like (from Nostoc punctiforme)"/>
    <property type="match status" value="1"/>
</dbReference>
<evidence type="ECO:0000259" key="15">
    <source>
        <dbReference type="PROSITE" id="PS51295"/>
    </source>
</evidence>
<evidence type="ECO:0000256" key="9">
    <source>
        <dbReference type="ARBA" id="ARBA00023187"/>
    </source>
</evidence>
<feature type="region of interest" description="Disordered" evidence="13">
    <location>
        <begin position="888"/>
        <end position="918"/>
    </location>
</feature>
<evidence type="ECO:0000256" key="7">
    <source>
        <dbReference type="ARBA" id="ARBA00022884"/>
    </source>
</evidence>
<keyword evidence="6" id="KW-0677">Repeat</keyword>
<sequence>MASSSSSSSSSLSSILSIVVLILIVSTAESVKSPFHPRDLLPHLPRQVSWPILNSLYGAADLLPTFIGTASSGNDSVDWKGACFYENTAWLEFHNKSGSEFGGGTLHIKADKAHSWTCMDLYVFATPYRVTWTWYFISRQHTVEFPEWDGRAEYEYVKNKGVSIFLMHAGMLGTLQALWDVFPLFTNTGWGESSNLAFLEKHMGANFEPRPEPWVTNVTTDQIQSGDLLAISKIRGRWGGFETLEKWVSGAYAGHSAVCLRDSEGKLWVGESGNENEKGEDVIAILPWEEWWAFEQTKDDSNPQIALLPLHPDVRAKFDVAAAWKYARSMEGKPYGYHNLIFSWIDTVSENYPPPLDAHIVASFMTVWSQMQPEYAANMWNEALNKRLGTEGLDLSDVLVEVEKRGSSFDKLLAVPEQDDWIYSDGKSTSCIAFILELYKEAGLFGPLANSIQVTEFTIKDAYMLNFFENNASRLPTWCNDNDNVKLPYCQILGKYRMELPGQMMGHVVARAQMILSRSNFADCIRCQVVRVSKTLTMGTKRRPTCPSCDKPSQLCLCKKMRSPCFDNQVSVTILQHSLERKHALNSTRIVRLGLKNVGVTTVFDVHDEAEFVIRVIGSGCSKIGTNQSDFDYRLETVASLELDDRFKLGISGNVENLEFEKHVVLVAHGSLKIAESLKLSQHSGEMSCRDSRVTDKIGSCEESRSEDLIRICMKKQGVISNVSHSLMLETNVEVPSFDHILASPAAMDVLAKGFVVTKFSEGKREFELEVPPGSALLFPSEESVKINDLKEKEELKVRNLIVLDGTWSKARRIYLENPWLKLLRCHVKLEMEGTSLYKEVRRQPRAGCLSTIESIVYTMKEIGEDPEGLDNMLNVFESMVEDQRRYNYDPPFSPLSKPTKPPKEKKKTKKQDQSSELKIPVISDLPFDFRYSYSETNPEIEPIGFREPKRFSPFGPGRLDRKWTGTTALASPEIDQSQWEEERARVLGEPLTEEEVTELVERYRHSDCSRQINLGKGGVTHNMIDDIHNHWKKAEAVRIKCLGVPTLDMDNICFHLEDKSGGKIVYRHINILVLYRGRNYDPKNRPIIPLMLWKPYPPIYPRLVKNVADGLTFEKTKEMRNRGLHSPALMKLTRNGVYVNVVGRVREEFETEDILRLDCTHVGMSDCKRIGVKLKDLVPCVPILFKDEQIILWRGKRNGEEELFHSVNTLIRNNDHVTETFSSTQQNLG</sequence>
<evidence type="ECO:0000256" key="2">
    <source>
        <dbReference type="ARBA" id="ARBA00022664"/>
    </source>
</evidence>
<dbReference type="GO" id="GO:0003723">
    <property type="term" value="F:RNA binding"/>
    <property type="evidence" value="ECO:0007669"/>
    <property type="project" value="UniProtKB-UniRule"/>
</dbReference>
<keyword evidence="7 12" id="KW-0694">RNA-binding</keyword>
<dbReference type="Pfam" id="PF01985">
    <property type="entry name" value="CRS1_YhbY"/>
    <property type="match status" value="2"/>
</dbReference>